<dbReference type="GO" id="GO:0005886">
    <property type="term" value="C:plasma membrane"/>
    <property type="evidence" value="ECO:0007669"/>
    <property type="project" value="UniProtKB-SubCell"/>
</dbReference>
<feature type="compositionally biased region" description="Low complexity" evidence="8">
    <location>
        <begin position="204"/>
        <end position="223"/>
    </location>
</feature>
<evidence type="ECO:0000256" key="3">
    <source>
        <dbReference type="ARBA" id="ARBA00022475"/>
    </source>
</evidence>
<feature type="region of interest" description="Disordered" evidence="8">
    <location>
        <begin position="186"/>
        <end position="223"/>
    </location>
</feature>
<evidence type="ECO:0000256" key="5">
    <source>
        <dbReference type="ARBA" id="ARBA00023136"/>
    </source>
</evidence>
<feature type="region of interest" description="Disordered" evidence="8">
    <location>
        <begin position="285"/>
        <end position="322"/>
    </location>
</feature>
<dbReference type="EMBL" id="BJWL01000015">
    <property type="protein sequence ID" value="GFZ02735.1"/>
    <property type="molecule type" value="Genomic_DNA"/>
</dbReference>
<keyword evidence="3" id="KW-1003">Cell membrane</keyword>
<comment type="similarity">
    <text evidence="7">Belongs to the SOSEKI family.</text>
</comment>
<sequence length="391" mass="43802">MEAQEGGGGGSGGGGEERRIYVLYFLSRDGRIEHPHLISIRPLSRNGVRLRDVKRWLSKFRGKDMPDAFAWSYKRKYKSGYVWKDLLDEDLITPISDNEYVLKGSEIASINLDLPSDGEKKASAENESALEVKEEIEECPKNNKWMSRQKHPRRREAFGHKQERNTENKTTNWKIPLQYFSQTLLNKKDHKKTKNTNGIKGDKNPSTPASSTSPSSSFTKSKGNSMFRNLITCGAVDTYDSAMVTINRPIKKPDHDDSSSFTNMGAICKGENLVGSERIFRTSWDQQQNSDSHPNARKSCDGVKSSNNNKSEINSQKPVSAAYKPVNKPNCSQCGKMFKPEKMHSHMKSCSGMKSMAKATTTSSSSSSFSKLRKSMDFACEESVSGYLMAN</sequence>
<name>A0A7J0FVM9_9ERIC</name>
<evidence type="ECO:0000256" key="1">
    <source>
        <dbReference type="ARBA" id="ARBA00004413"/>
    </source>
</evidence>
<dbReference type="Pfam" id="PF06136">
    <property type="entry name" value="SOK"/>
    <property type="match status" value="1"/>
</dbReference>
<dbReference type="GO" id="GO:0051301">
    <property type="term" value="P:cell division"/>
    <property type="evidence" value="ECO:0007669"/>
    <property type="project" value="UniProtKB-KW"/>
</dbReference>
<organism evidence="10 11">
    <name type="scientific">Actinidia rufa</name>
    <dbReference type="NCBI Taxonomy" id="165716"/>
    <lineage>
        <taxon>Eukaryota</taxon>
        <taxon>Viridiplantae</taxon>
        <taxon>Streptophyta</taxon>
        <taxon>Embryophyta</taxon>
        <taxon>Tracheophyta</taxon>
        <taxon>Spermatophyta</taxon>
        <taxon>Magnoliopsida</taxon>
        <taxon>eudicotyledons</taxon>
        <taxon>Gunneridae</taxon>
        <taxon>Pentapetalae</taxon>
        <taxon>asterids</taxon>
        <taxon>Ericales</taxon>
        <taxon>Actinidiaceae</taxon>
        <taxon>Actinidia</taxon>
    </lineage>
</organism>
<evidence type="ECO:0000256" key="6">
    <source>
        <dbReference type="ARBA" id="ARBA00023306"/>
    </source>
</evidence>
<keyword evidence="11" id="KW-1185">Reference proteome</keyword>
<evidence type="ECO:0000256" key="8">
    <source>
        <dbReference type="SAM" id="MobiDB-lite"/>
    </source>
</evidence>
<dbReference type="Proteomes" id="UP000585474">
    <property type="component" value="Unassembled WGS sequence"/>
</dbReference>
<keyword evidence="4" id="KW-0132">Cell division</keyword>
<keyword evidence="6" id="KW-0131">Cell cycle</keyword>
<dbReference type="PANTHER" id="PTHR31083:SF5">
    <property type="entry name" value="PROTEIN SOSEKI 1"/>
    <property type="match status" value="1"/>
</dbReference>
<evidence type="ECO:0000313" key="10">
    <source>
        <dbReference type="EMBL" id="GFZ02735.1"/>
    </source>
</evidence>
<evidence type="ECO:0000313" key="11">
    <source>
        <dbReference type="Proteomes" id="UP000585474"/>
    </source>
</evidence>
<comment type="caution">
    <text evidence="10">The sequence shown here is derived from an EMBL/GenBank/DDBJ whole genome shotgun (WGS) entry which is preliminary data.</text>
</comment>
<dbReference type="PANTHER" id="PTHR31083">
    <property type="entry name" value="UPSTREAM OF FLC PROTEIN (DUF966)"/>
    <property type="match status" value="1"/>
</dbReference>
<gene>
    <name evidence="10" type="ORF">Acr_15g0013430</name>
</gene>
<evidence type="ECO:0000256" key="7">
    <source>
        <dbReference type="ARBA" id="ARBA00024211"/>
    </source>
</evidence>
<feature type="region of interest" description="Disordered" evidence="8">
    <location>
        <begin position="143"/>
        <end position="172"/>
    </location>
</feature>
<evidence type="ECO:0000256" key="4">
    <source>
        <dbReference type="ARBA" id="ARBA00022618"/>
    </source>
</evidence>
<dbReference type="AlphaFoldDB" id="A0A7J0FVM9"/>
<proteinExistence type="inferred from homology"/>
<protein>
    <submittedName>
        <fullName evidence="10">UPSTREAM OF FLC protein</fullName>
    </submittedName>
</protein>
<evidence type="ECO:0000259" key="9">
    <source>
        <dbReference type="Pfam" id="PF06136"/>
    </source>
</evidence>
<comment type="subcellular location">
    <subcellularLocation>
        <location evidence="1">Cell membrane</location>
        <topology evidence="1">Peripheral membrane protein</topology>
        <orientation evidence="1">Cytoplasmic side</orientation>
    </subcellularLocation>
</comment>
<reference evidence="10 11" key="1">
    <citation type="submission" date="2019-07" db="EMBL/GenBank/DDBJ databases">
        <title>De Novo Assembly of kiwifruit Actinidia rufa.</title>
        <authorList>
            <person name="Sugita-Konishi S."/>
            <person name="Sato K."/>
            <person name="Mori E."/>
            <person name="Abe Y."/>
            <person name="Kisaki G."/>
            <person name="Hamano K."/>
            <person name="Suezawa K."/>
            <person name="Otani M."/>
            <person name="Fukuda T."/>
            <person name="Manabe T."/>
            <person name="Gomi K."/>
            <person name="Tabuchi M."/>
            <person name="Akimitsu K."/>
            <person name="Kataoka I."/>
        </authorList>
    </citation>
    <scope>NUCLEOTIDE SEQUENCE [LARGE SCALE GENOMIC DNA]</scope>
    <source>
        <strain evidence="11">cv. Fuchu</strain>
    </source>
</reference>
<dbReference type="InterPro" id="IPR048351">
    <property type="entry name" value="SOK_DIX"/>
</dbReference>
<feature type="compositionally biased region" description="Low complexity" evidence="8">
    <location>
        <begin position="304"/>
        <end position="317"/>
    </location>
</feature>
<keyword evidence="2" id="KW-0217">Developmental protein</keyword>
<feature type="domain" description="SOSEKI DIX-like" evidence="9">
    <location>
        <begin position="21"/>
        <end position="107"/>
    </location>
</feature>
<accession>A0A7J0FVM9</accession>
<keyword evidence="5" id="KW-0472">Membrane</keyword>
<feature type="compositionally biased region" description="Basic and acidic residues" evidence="8">
    <location>
        <begin position="155"/>
        <end position="167"/>
    </location>
</feature>
<evidence type="ECO:0000256" key="2">
    <source>
        <dbReference type="ARBA" id="ARBA00022473"/>
    </source>
</evidence>
<dbReference type="OrthoDB" id="1907705at2759"/>
<dbReference type="InterPro" id="IPR010369">
    <property type="entry name" value="SOK"/>
</dbReference>
<dbReference type="GO" id="GO:0051258">
    <property type="term" value="P:protein polymerization"/>
    <property type="evidence" value="ECO:0007669"/>
    <property type="project" value="UniProtKB-ARBA"/>
</dbReference>